<gene>
    <name evidence="8" type="ORF">Ciccas_007622</name>
</gene>
<dbReference type="Pfam" id="PF21033">
    <property type="entry name" value="RMD1-3"/>
    <property type="match status" value="1"/>
</dbReference>
<sequence length="405" mass="46714">MAESNQERYIIGGLLGFALGSSFTYFLLTRFGYYIPNSNPNSNRLIDNLLSLRAQLSDLKQIAQDALQHQPSIVEPEHEAYAKFDEYDRDEALDDDSSESSLSDSNRKLSRGSSRLSYQSATETVQEDLTDVFLQELDALDDEDSTDQEQVAILRRNLFIRCWQKRLKYLHEPDFLFRFAKACFYASKQAKEVKNDLINANLIRIEAENSPDFSEQFFLMRGLAAIRKCFDIYHRRNVVPDIIAYNWMVYILGAMALVVPLADKIKLGHEFKTWLDMAIDDYPEDANFRLLDGRWCFTVANMSWWEKQLASTLFSVPPDSTIEAAETALNGALKLSSSPEIQFTAFFYLAKCAIARKDYKGVIKLLDQSCEFYEHVPKPYHGSDLHLLKQELDKLILSYTYYRSQ</sequence>
<evidence type="ECO:0000313" key="9">
    <source>
        <dbReference type="Proteomes" id="UP001626550"/>
    </source>
</evidence>
<accession>A0ABD2Q315</accession>
<evidence type="ECO:0008006" key="10">
    <source>
        <dbReference type="Google" id="ProtNLM"/>
    </source>
</evidence>
<organism evidence="8 9">
    <name type="scientific">Cichlidogyrus casuarinus</name>
    <dbReference type="NCBI Taxonomy" id="1844966"/>
    <lineage>
        <taxon>Eukaryota</taxon>
        <taxon>Metazoa</taxon>
        <taxon>Spiralia</taxon>
        <taxon>Lophotrochozoa</taxon>
        <taxon>Platyhelminthes</taxon>
        <taxon>Monogenea</taxon>
        <taxon>Monopisthocotylea</taxon>
        <taxon>Dactylogyridea</taxon>
        <taxon>Ancyrocephalidae</taxon>
        <taxon>Cichlidogyrus</taxon>
    </lineage>
</organism>
<evidence type="ECO:0000256" key="5">
    <source>
        <dbReference type="ARBA" id="ARBA00023212"/>
    </source>
</evidence>
<keyword evidence="3" id="KW-0677">Repeat</keyword>
<dbReference type="InterPro" id="IPR049039">
    <property type="entry name" value="RMD1-3_a_helical_rpt"/>
</dbReference>
<feature type="region of interest" description="Disordered" evidence="6">
    <location>
        <begin position="91"/>
        <end position="114"/>
    </location>
</feature>
<feature type="transmembrane region" description="Helical" evidence="7">
    <location>
        <begin position="242"/>
        <end position="262"/>
    </location>
</feature>
<evidence type="ECO:0000256" key="6">
    <source>
        <dbReference type="SAM" id="MobiDB-lite"/>
    </source>
</evidence>
<evidence type="ECO:0000256" key="7">
    <source>
        <dbReference type="SAM" id="Phobius"/>
    </source>
</evidence>
<evidence type="ECO:0000256" key="2">
    <source>
        <dbReference type="ARBA" id="ARBA00022490"/>
    </source>
</evidence>
<dbReference type="PANTHER" id="PTHR16056">
    <property type="entry name" value="REGULATOR OF MICROTUBULE DYNAMICS PROTEIN"/>
    <property type="match status" value="1"/>
</dbReference>
<dbReference type="GO" id="GO:0005856">
    <property type="term" value="C:cytoskeleton"/>
    <property type="evidence" value="ECO:0007669"/>
    <property type="project" value="UniProtKB-SubCell"/>
</dbReference>
<protein>
    <recommendedName>
        <fullName evidence="10">Regulator of microtubule dynamics protein 2</fullName>
    </recommendedName>
</protein>
<keyword evidence="7" id="KW-0472">Membrane</keyword>
<evidence type="ECO:0000313" key="8">
    <source>
        <dbReference type="EMBL" id="KAL3313773.1"/>
    </source>
</evidence>
<keyword evidence="2" id="KW-0963">Cytoplasm</keyword>
<evidence type="ECO:0000256" key="1">
    <source>
        <dbReference type="ARBA" id="ARBA00004245"/>
    </source>
</evidence>
<dbReference type="EMBL" id="JBJKFK010001197">
    <property type="protein sequence ID" value="KAL3313773.1"/>
    <property type="molecule type" value="Genomic_DNA"/>
</dbReference>
<comment type="subcellular location">
    <subcellularLocation>
        <location evidence="1">Cytoplasm</location>
        <location evidence="1">Cytoskeleton</location>
    </subcellularLocation>
</comment>
<dbReference type="AlphaFoldDB" id="A0ABD2Q315"/>
<comment type="caution">
    <text evidence="8">The sequence shown here is derived from an EMBL/GenBank/DDBJ whole genome shotgun (WGS) entry which is preliminary data.</text>
</comment>
<evidence type="ECO:0000256" key="3">
    <source>
        <dbReference type="ARBA" id="ARBA00022737"/>
    </source>
</evidence>
<keyword evidence="7" id="KW-0812">Transmembrane</keyword>
<name>A0ABD2Q315_9PLAT</name>
<keyword evidence="5" id="KW-0206">Cytoskeleton</keyword>
<reference evidence="8 9" key="1">
    <citation type="submission" date="2024-11" db="EMBL/GenBank/DDBJ databases">
        <title>Adaptive evolution of stress response genes in parasites aligns with host niche diversity.</title>
        <authorList>
            <person name="Hahn C."/>
            <person name="Resl P."/>
        </authorList>
    </citation>
    <scope>NUCLEOTIDE SEQUENCE [LARGE SCALE GENOMIC DNA]</scope>
    <source>
        <strain evidence="8">EGGRZ-B1_66</strain>
        <tissue evidence="8">Body</tissue>
    </source>
</reference>
<dbReference type="PANTHER" id="PTHR16056:SF16">
    <property type="entry name" value="REGULATOR OF MICROTUBULE DYNAMICS PROTEIN 1"/>
    <property type="match status" value="1"/>
</dbReference>
<dbReference type="Proteomes" id="UP001626550">
    <property type="component" value="Unassembled WGS sequence"/>
</dbReference>
<proteinExistence type="predicted"/>
<keyword evidence="4" id="KW-0802">TPR repeat</keyword>
<feature type="transmembrane region" description="Helical" evidence="7">
    <location>
        <begin position="9"/>
        <end position="28"/>
    </location>
</feature>
<evidence type="ECO:0000256" key="4">
    <source>
        <dbReference type="ARBA" id="ARBA00022803"/>
    </source>
</evidence>
<keyword evidence="7" id="KW-1133">Transmembrane helix</keyword>
<keyword evidence="9" id="KW-1185">Reference proteome</keyword>